<keyword evidence="5" id="KW-1185">Reference proteome</keyword>
<dbReference type="Proteomes" id="UP001489004">
    <property type="component" value="Unassembled WGS sequence"/>
</dbReference>
<dbReference type="PROSITE" id="PS50102">
    <property type="entry name" value="RRM"/>
    <property type="match status" value="1"/>
</dbReference>
<keyword evidence="1" id="KW-0508">mRNA splicing</keyword>
<dbReference type="PANTHER" id="PTHR23147">
    <property type="entry name" value="SERINE/ARGININE RICH SPLICING FACTOR"/>
    <property type="match status" value="1"/>
</dbReference>
<dbReference type="AlphaFoldDB" id="A0AAW1PUX3"/>
<dbReference type="GO" id="GO:0008380">
    <property type="term" value="P:RNA splicing"/>
    <property type="evidence" value="ECO:0007669"/>
    <property type="project" value="UniProtKB-KW"/>
</dbReference>
<dbReference type="SUPFAM" id="SSF54928">
    <property type="entry name" value="RNA-binding domain, RBD"/>
    <property type="match status" value="1"/>
</dbReference>
<dbReference type="CDD" id="cd00590">
    <property type="entry name" value="RRM_SF"/>
    <property type="match status" value="1"/>
</dbReference>
<sequence>MGKTSKYVLYVSNLSSATRSADIKKEFSYAGPVEQVERDYKTRSALVELRSERDRAHAVLQSPDAQYAWKKMDGFRLDGRKWMVDWATKDDFKFFGWKWTEDSPSPSR</sequence>
<dbReference type="EMBL" id="JALJOR010000009">
    <property type="protein sequence ID" value="KAK9811737.1"/>
    <property type="molecule type" value="Genomic_DNA"/>
</dbReference>
<comment type="caution">
    <text evidence="4">The sequence shown here is derived from an EMBL/GenBank/DDBJ whole genome shotgun (WGS) entry which is preliminary data.</text>
</comment>
<keyword evidence="1" id="KW-0507">mRNA processing</keyword>
<dbReference type="GO" id="GO:0003723">
    <property type="term" value="F:RNA binding"/>
    <property type="evidence" value="ECO:0007669"/>
    <property type="project" value="UniProtKB-UniRule"/>
</dbReference>
<accession>A0AAW1PUX3</accession>
<name>A0AAW1PUX3_9CHLO</name>
<organism evidence="4 5">
    <name type="scientific">[Myrmecia] bisecta</name>
    <dbReference type="NCBI Taxonomy" id="41462"/>
    <lineage>
        <taxon>Eukaryota</taxon>
        <taxon>Viridiplantae</taxon>
        <taxon>Chlorophyta</taxon>
        <taxon>core chlorophytes</taxon>
        <taxon>Trebouxiophyceae</taxon>
        <taxon>Trebouxiales</taxon>
        <taxon>Trebouxiaceae</taxon>
        <taxon>Myrmecia</taxon>
    </lineage>
</organism>
<proteinExistence type="predicted"/>
<dbReference type="InterPro" id="IPR000504">
    <property type="entry name" value="RRM_dom"/>
</dbReference>
<dbReference type="SMART" id="SM00360">
    <property type="entry name" value="RRM"/>
    <property type="match status" value="1"/>
</dbReference>
<protein>
    <recommendedName>
        <fullName evidence="3">RRM domain-containing protein</fullName>
    </recommendedName>
</protein>
<evidence type="ECO:0000259" key="3">
    <source>
        <dbReference type="PROSITE" id="PS50102"/>
    </source>
</evidence>
<keyword evidence="2" id="KW-0694">RNA-binding</keyword>
<dbReference type="InterPro" id="IPR035979">
    <property type="entry name" value="RBD_domain_sf"/>
</dbReference>
<evidence type="ECO:0000256" key="2">
    <source>
        <dbReference type="PROSITE-ProRule" id="PRU00176"/>
    </source>
</evidence>
<dbReference type="InterPro" id="IPR050907">
    <property type="entry name" value="SRSF"/>
</dbReference>
<dbReference type="Pfam" id="PF00076">
    <property type="entry name" value="RRM_1"/>
    <property type="match status" value="1"/>
</dbReference>
<reference evidence="4 5" key="1">
    <citation type="journal article" date="2024" name="Nat. Commun.">
        <title>Phylogenomics reveals the evolutionary origins of lichenization in chlorophyte algae.</title>
        <authorList>
            <person name="Puginier C."/>
            <person name="Libourel C."/>
            <person name="Otte J."/>
            <person name="Skaloud P."/>
            <person name="Haon M."/>
            <person name="Grisel S."/>
            <person name="Petersen M."/>
            <person name="Berrin J.G."/>
            <person name="Delaux P.M."/>
            <person name="Dal Grande F."/>
            <person name="Keller J."/>
        </authorList>
    </citation>
    <scope>NUCLEOTIDE SEQUENCE [LARGE SCALE GENOMIC DNA]</scope>
    <source>
        <strain evidence="4 5">SAG 2043</strain>
    </source>
</reference>
<dbReference type="InterPro" id="IPR012677">
    <property type="entry name" value="Nucleotide-bd_a/b_plait_sf"/>
</dbReference>
<evidence type="ECO:0000313" key="5">
    <source>
        <dbReference type="Proteomes" id="UP001489004"/>
    </source>
</evidence>
<feature type="domain" description="RRM" evidence="3">
    <location>
        <begin position="7"/>
        <end position="89"/>
    </location>
</feature>
<dbReference type="Gene3D" id="3.30.70.330">
    <property type="match status" value="1"/>
</dbReference>
<evidence type="ECO:0000256" key="1">
    <source>
        <dbReference type="ARBA" id="ARBA00023187"/>
    </source>
</evidence>
<gene>
    <name evidence="4" type="ORF">WJX72_009282</name>
</gene>
<evidence type="ECO:0000313" key="4">
    <source>
        <dbReference type="EMBL" id="KAK9811737.1"/>
    </source>
</evidence>